<gene>
    <name evidence="7" type="ORF">L484_021690</name>
</gene>
<keyword evidence="7" id="KW-0675">Receptor</keyword>
<feature type="region of interest" description="Disordered" evidence="5">
    <location>
        <begin position="201"/>
        <end position="222"/>
    </location>
</feature>
<reference evidence="8" key="1">
    <citation type="submission" date="2013-01" db="EMBL/GenBank/DDBJ databases">
        <title>Draft Genome Sequence of a Mulberry Tree, Morus notabilis C.K. Schneid.</title>
        <authorList>
            <person name="He N."/>
            <person name="Zhao S."/>
        </authorList>
    </citation>
    <scope>NUCLEOTIDE SEQUENCE</scope>
</reference>
<evidence type="ECO:0000256" key="2">
    <source>
        <dbReference type="ARBA" id="ARBA00022840"/>
    </source>
</evidence>
<dbReference type="STRING" id="981085.W9SH98"/>
<comment type="catalytic activity">
    <reaction evidence="3">
        <text>L-seryl-[protein] + ATP = O-phospho-L-seryl-[protein] + ADP + H(+)</text>
        <dbReference type="Rhea" id="RHEA:17989"/>
        <dbReference type="Rhea" id="RHEA-COMP:9863"/>
        <dbReference type="Rhea" id="RHEA-COMP:11604"/>
        <dbReference type="ChEBI" id="CHEBI:15378"/>
        <dbReference type="ChEBI" id="CHEBI:29999"/>
        <dbReference type="ChEBI" id="CHEBI:30616"/>
        <dbReference type="ChEBI" id="CHEBI:83421"/>
        <dbReference type="ChEBI" id="CHEBI:456216"/>
    </reaction>
</comment>
<evidence type="ECO:0000256" key="5">
    <source>
        <dbReference type="SAM" id="MobiDB-lite"/>
    </source>
</evidence>
<accession>W9SH98</accession>
<evidence type="ECO:0000256" key="1">
    <source>
        <dbReference type="ARBA" id="ARBA00022741"/>
    </source>
</evidence>
<dbReference type="GO" id="GO:0004674">
    <property type="term" value="F:protein serine/threonine kinase activity"/>
    <property type="evidence" value="ECO:0007669"/>
    <property type="project" value="TreeGrafter"/>
</dbReference>
<evidence type="ECO:0000313" key="7">
    <source>
        <dbReference type="EMBL" id="EXC29380.1"/>
    </source>
</evidence>
<dbReference type="PANTHER" id="PTHR27005:SF315">
    <property type="entry name" value="PROTEIN KINASE DOMAIN-CONTAINING PROTEIN"/>
    <property type="match status" value="1"/>
</dbReference>
<dbReference type="PROSITE" id="PS50011">
    <property type="entry name" value="PROTEIN_KINASE_DOM"/>
    <property type="match status" value="1"/>
</dbReference>
<dbReference type="PANTHER" id="PTHR27005">
    <property type="entry name" value="WALL-ASSOCIATED RECEPTOR KINASE-LIKE 21"/>
    <property type="match status" value="1"/>
</dbReference>
<dbReference type="InterPro" id="IPR000719">
    <property type="entry name" value="Prot_kinase_dom"/>
</dbReference>
<dbReference type="PROSITE" id="PS00108">
    <property type="entry name" value="PROTEIN_KINASE_ST"/>
    <property type="match status" value="1"/>
</dbReference>
<dbReference type="AlphaFoldDB" id="W9SH98"/>
<dbReference type="InterPro" id="IPR045274">
    <property type="entry name" value="WAK-like"/>
</dbReference>
<dbReference type="Proteomes" id="UP000030645">
    <property type="component" value="Unassembled WGS sequence"/>
</dbReference>
<dbReference type="Pfam" id="PF00069">
    <property type="entry name" value="Pkinase"/>
    <property type="match status" value="1"/>
</dbReference>
<protein>
    <submittedName>
        <fullName evidence="7">Wall-associated receptor kinase 5</fullName>
    </submittedName>
</protein>
<evidence type="ECO:0000256" key="3">
    <source>
        <dbReference type="ARBA" id="ARBA00047558"/>
    </source>
</evidence>
<keyword evidence="8" id="KW-1185">Reference proteome</keyword>
<keyword evidence="2" id="KW-0067">ATP-binding</keyword>
<dbReference type="SUPFAM" id="SSF56112">
    <property type="entry name" value="Protein kinase-like (PK-like)"/>
    <property type="match status" value="1"/>
</dbReference>
<keyword evidence="1" id="KW-0547">Nucleotide-binding</keyword>
<evidence type="ECO:0000256" key="4">
    <source>
        <dbReference type="ARBA" id="ARBA00047951"/>
    </source>
</evidence>
<dbReference type="SMART" id="SM00220">
    <property type="entry name" value="S_TKc"/>
    <property type="match status" value="1"/>
</dbReference>
<keyword evidence="7" id="KW-0418">Kinase</keyword>
<dbReference type="GO" id="GO:0007166">
    <property type="term" value="P:cell surface receptor signaling pathway"/>
    <property type="evidence" value="ECO:0007669"/>
    <property type="project" value="InterPro"/>
</dbReference>
<sequence length="247" mass="27558">MLRSWRTRLRIAAETALALDYLHSLAHPPIIHRDVKSTNILLDENYTAKVSDFGASVFIPPGQTGIATTVQGTLGYLDPKYLNTGTLTTKSDVYSFGVVIVELITGEKPISNGRTGLKSNIVQYFVAKVKENRNNCVDTILDSMVFRDEDEMDQIEAVAELATRCLESSGIKRPSMKEVAEELARLNKLNHGNYKALKNSEESKRLLDESSSSSHENVKHDRSSYELVEYTTYDVMGYDTEPSVSLT</sequence>
<dbReference type="InterPro" id="IPR008271">
    <property type="entry name" value="Ser/Thr_kinase_AS"/>
</dbReference>
<organism evidence="7 8">
    <name type="scientific">Morus notabilis</name>
    <dbReference type="NCBI Taxonomy" id="981085"/>
    <lineage>
        <taxon>Eukaryota</taxon>
        <taxon>Viridiplantae</taxon>
        <taxon>Streptophyta</taxon>
        <taxon>Embryophyta</taxon>
        <taxon>Tracheophyta</taxon>
        <taxon>Spermatophyta</taxon>
        <taxon>Magnoliopsida</taxon>
        <taxon>eudicotyledons</taxon>
        <taxon>Gunneridae</taxon>
        <taxon>Pentapetalae</taxon>
        <taxon>rosids</taxon>
        <taxon>fabids</taxon>
        <taxon>Rosales</taxon>
        <taxon>Moraceae</taxon>
        <taxon>Moreae</taxon>
        <taxon>Morus</taxon>
    </lineage>
</organism>
<dbReference type="GO" id="GO:0005524">
    <property type="term" value="F:ATP binding"/>
    <property type="evidence" value="ECO:0007669"/>
    <property type="project" value="UniProtKB-KW"/>
</dbReference>
<dbReference type="Gene3D" id="1.10.510.10">
    <property type="entry name" value="Transferase(Phosphotransferase) domain 1"/>
    <property type="match status" value="1"/>
</dbReference>
<keyword evidence="7" id="KW-0808">Transferase</keyword>
<name>W9SH98_9ROSA</name>
<feature type="domain" description="Protein kinase" evidence="6">
    <location>
        <begin position="1"/>
        <end position="186"/>
    </location>
</feature>
<dbReference type="eggNOG" id="ENOG502SMEV">
    <property type="taxonomic scope" value="Eukaryota"/>
</dbReference>
<comment type="catalytic activity">
    <reaction evidence="4">
        <text>L-threonyl-[protein] + ATP = O-phospho-L-threonyl-[protein] + ADP + H(+)</text>
        <dbReference type="Rhea" id="RHEA:46608"/>
        <dbReference type="Rhea" id="RHEA-COMP:11060"/>
        <dbReference type="Rhea" id="RHEA-COMP:11605"/>
        <dbReference type="ChEBI" id="CHEBI:15378"/>
        <dbReference type="ChEBI" id="CHEBI:30013"/>
        <dbReference type="ChEBI" id="CHEBI:30616"/>
        <dbReference type="ChEBI" id="CHEBI:61977"/>
        <dbReference type="ChEBI" id="CHEBI:456216"/>
    </reaction>
</comment>
<dbReference type="InterPro" id="IPR011009">
    <property type="entry name" value="Kinase-like_dom_sf"/>
</dbReference>
<dbReference type="GO" id="GO:0005886">
    <property type="term" value="C:plasma membrane"/>
    <property type="evidence" value="ECO:0007669"/>
    <property type="project" value="TreeGrafter"/>
</dbReference>
<evidence type="ECO:0000313" key="8">
    <source>
        <dbReference type="Proteomes" id="UP000030645"/>
    </source>
</evidence>
<dbReference type="EMBL" id="KE346191">
    <property type="protein sequence ID" value="EXC29380.1"/>
    <property type="molecule type" value="Genomic_DNA"/>
</dbReference>
<evidence type="ECO:0000259" key="6">
    <source>
        <dbReference type="PROSITE" id="PS50011"/>
    </source>
</evidence>
<proteinExistence type="predicted"/>
<dbReference type="FunFam" id="1.10.510.10:FF:000084">
    <property type="entry name" value="Wall-associated receptor kinase 2"/>
    <property type="match status" value="1"/>
</dbReference>